<dbReference type="EMBL" id="BT123360">
    <property type="protein sequence ID" value="ADE76684.1"/>
    <property type="molecule type" value="mRNA"/>
</dbReference>
<sequence>MCLPRGFKAAMTTARELSPCISGQCCIRGLTHLSKFTTETFVYSL</sequence>
<reference evidence="1" key="1">
    <citation type="submission" date="2010-04" db="EMBL/GenBank/DDBJ databases">
        <authorList>
            <person name="Reid K.E."/>
            <person name="Liao N."/>
            <person name="Chan S."/>
            <person name="Docking R."/>
            <person name="Taylor G."/>
            <person name="Moore R."/>
            <person name="Mayo M."/>
            <person name="Munro S."/>
            <person name="King J."/>
            <person name="Yanchuk A."/>
            <person name="Holt R."/>
            <person name="Jones S."/>
            <person name="Marra M."/>
            <person name="Ritland C.E."/>
            <person name="Ritland K."/>
            <person name="Bohlmann J."/>
        </authorList>
    </citation>
    <scope>NUCLEOTIDE SEQUENCE</scope>
    <source>
        <tissue evidence="1">Bud</tissue>
    </source>
</reference>
<dbReference type="AlphaFoldDB" id="D5AAW5"/>
<organism evidence="1">
    <name type="scientific">Picea sitchensis</name>
    <name type="common">Sitka spruce</name>
    <name type="synonym">Pinus sitchensis</name>
    <dbReference type="NCBI Taxonomy" id="3332"/>
    <lineage>
        <taxon>Eukaryota</taxon>
        <taxon>Viridiplantae</taxon>
        <taxon>Streptophyta</taxon>
        <taxon>Embryophyta</taxon>
        <taxon>Tracheophyta</taxon>
        <taxon>Spermatophyta</taxon>
        <taxon>Pinopsida</taxon>
        <taxon>Pinidae</taxon>
        <taxon>Conifers I</taxon>
        <taxon>Pinales</taxon>
        <taxon>Pinaceae</taxon>
        <taxon>Picea</taxon>
    </lineage>
</organism>
<protein>
    <submittedName>
        <fullName evidence="1">Uncharacterized protein</fullName>
    </submittedName>
</protein>
<name>D5AAW5_PICSI</name>
<proteinExistence type="evidence at transcript level"/>
<accession>D5AAW5</accession>
<evidence type="ECO:0000313" key="1">
    <source>
        <dbReference type="EMBL" id="ADE76684.1"/>
    </source>
</evidence>